<evidence type="ECO:0000256" key="2">
    <source>
        <dbReference type="SAM" id="MobiDB-lite"/>
    </source>
</evidence>
<feature type="region of interest" description="Disordered" evidence="2">
    <location>
        <begin position="273"/>
        <end position="352"/>
    </location>
</feature>
<dbReference type="InterPro" id="IPR042448">
    <property type="entry name" value="CCNB1IP1"/>
</dbReference>
<organism evidence="3 4">
    <name type="scientific">Ceraceosorus bombacis</name>
    <dbReference type="NCBI Taxonomy" id="401625"/>
    <lineage>
        <taxon>Eukaryota</taxon>
        <taxon>Fungi</taxon>
        <taxon>Dikarya</taxon>
        <taxon>Basidiomycota</taxon>
        <taxon>Ustilaginomycotina</taxon>
        <taxon>Exobasidiomycetes</taxon>
        <taxon>Ceraceosorales</taxon>
        <taxon>Ceraceosoraceae</taxon>
        <taxon>Ceraceosorus</taxon>
    </lineage>
</organism>
<feature type="compositionally biased region" description="Basic and acidic residues" evidence="2">
    <location>
        <begin position="244"/>
        <end position="253"/>
    </location>
</feature>
<dbReference type="Proteomes" id="UP000054845">
    <property type="component" value="Unassembled WGS sequence"/>
</dbReference>
<dbReference type="PANTHER" id="PTHR14305">
    <property type="entry name" value="E3 UBIQUITIN-PROTEIN LIGASE CCNB1IP1"/>
    <property type="match status" value="1"/>
</dbReference>
<dbReference type="GO" id="GO:0000795">
    <property type="term" value="C:synaptonemal complex"/>
    <property type="evidence" value="ECO:0007669"/>
    <property type="project" value="InterPro"/>
</dbReference>
<proteinExistence type="predicted"/>
<feature type="region of interest" description="Disordered" evidence="2">
    <location>
        <begin position="152"/>
        <end position="220"/>
    </location>
</feature>
<reference evidence="3 4" key="1">
    <citation type="submission" date="2014-09" db="EMBL/GenBank/DDBJ databases">
        <authorList>
            <person name="Magalhaes I.L.F."/>
            <person name="Oliveira U."/>
            <person name="Santos F.R."/>
            <person name="Vidigal T.H.D.A."/>
            <person name="Brescovit A.D."/>
            <person name="Santos A.J."/>
        </authorList>
    </citation>
    <scope>NUCLEOTIDE SEQUENCE [LARGE SCALE GENOMIC DNA]</scope>
</reference>
<feature type="coiled-coil region" evidence="1">
    <location>
        <begin position="88"/>
        <end position="126"/>
    </location>
</feature>
<evidence type="ECO:0000313" key="3">
    <source>
        <dbReference type="EMBL" id="CEH15239.1"/>
    </source>
</evidence>
<dbReference type="GO" id="GO:0007131">
    <property type="term" value="P:reciprocal meiotic recombination"/>
    <property type="evidence" value="ECO:0007669"/>
    <property type="project" value="InterPro"/>
</dbReference>
<feature type="compositionally biased region" description="Low complexity" evidence="2">
    <location>
        <begin position="168"/>
        <end position="198"/>
    </location>
</feature>
<dbReference type="OrthoDB" id="441210at2759"/>
<sequence length="352" mass="38232">MLTEPDDVVVSSLQPSADYRTSVLAGLSPQIIMDICTRAMSFYQVIHVHPSPRWTGASPTQPARTLCSPLGFRQYQTSQEGAFQALLLKNVQERNGVLEKRIQTVISEANAEVALLSDRLSRMDADLSTEKRKTRELSDSLRTSAKDFARLKSQHDAQLRQGLRPGHSQAAKLQEAAAAAAAANTASATTTGTSSNQSHSHTPFYAGQVGQESPKRMSPRQAVPFWQSQVAAASVEARGLQADGPRRSNERQDAAQAVSRRSIQLSAAMHGETLPSVAGARNPTPNSAGALHHSRFQGNTSSTSTPQRHTKMTKQASAVRPMPLPHARRPQLRDETTTSGRDHDNPFRFSAV</sequence>
<evidence type="ECO:0000256" key="1">
    <source>
        <dbReference type="SAM" id="Coils"/>
    </source>
</evidence>
<dbReference type="EMBL" id="CCYA01000260">
    <property type="protein sequence ID" value="CEH15239.1"/>
    <property type="molecule type" value="Genomic_DNA"/>
</dbReference>
<feature type="compositionally biased region" description="Polar residues" evidence="2">
    <location>
        <begin position="296"/>
        <end position="307"/>
    </location>
</feature>
<feature type="region of interest" description="Disordered" evidence="2">
    <location>
        <begin position="237"/>
        <end position="260"/>
    </location>
</feature>
<protein>
    <submittedName>
        <fullName evidence="3">E3 UBIQUITIN-PROTEIN LIGASE CCNB1IP1</fullName>
    </submittedName>
</protein>
<dbReference type="AlphaFoldDB" id="A0A0P1BG98"/>
<name>A0A0P1BG98_9BASI</name>
<dbReference type="STRING" id="401625.A0A0P1BG98"/>
<feature type="compositionally biased region" description="Basic and acidic residues" evidence="2">
    <location>
        <begin position="331"/>
        <end position="346"/>
    </location>
</feature>
<dbReference type="GO" id="GO:0061630">
    <property type="term" value="F:ubiquitin protein ligase activity"/>
    <property type="evidence" value="ECO:0007669"/>
    <property type="project" value="InterPro"/>
</dbReference>
<keyword evidence="4" id="KW-1185">Reference proteome</keyword>
<evidence type="ECO:0000313" key="4">
    <source>
        <dbReference type="Proteomes" id="UP000054845"/>
    </source>
</evidence>
<dbReference type="PANTHER" id="PTHR14305:SF0">
    <property type="entry name" value="E3 UBIQUITIN-PROTEIN LIGASE CCNB1IP1"/>
    <property type="match status" value="1"/>
</dbReference>
<accession>A0A0P1BG98</accession>
<keyword evidence="1" id="KW-0175">Coiled coil</keyword>